<dbReference type="PANTHER" id="PTHR11903:SF13">
    <property type="entry name" value="LINOLEATE 10R-LIPOXYGENASE"/>
    <property type="match status" value="1"/>
</dbReference>
<dbReference type="Pfam" id="PF03098">
    <property type="entry name" value="An_peroxidase"/>
    <property type="match status" value="1"/>
</dbReference>
<dbReference type="SUPFAM" id="SSF48113">
    <property type="entry name" value="Heme-dependent peroxidases"/>
    <property type="match status" value="1"/>
</dbReference>
<dbReference type="Proteomes" id="UP001412239">
    <property type="component" value="Unassembled WGS sequence"/>
</dbReference>
<keyword evidence="3" id="KW-0223">Dioxygenase</keyword>
<evidence type="ECO:0000256" key="4">
    <source>
        <dbReference type="ARBA" id="ARBA00023002"/>
    </source>
</evidence>
<dbReference type="PROSITE" id="PS50292">
    <property type="entry name" value="PEROXIDASE_3"/>
    <property type="match status" value="1"/>
</dbReference>
<keyword evidence="6" id="KW-0349">Heme</keyword>
<dbReference type="GO" id="GO:0020037">
    <property type="term" value="F:heme binding"/>
    <property type="evidence" value="ECO:0007669"/>
    <property type="project" value="InterPro"/>
</dbReference>
<accession>A0A292Q1R9</accession>
<protein>
    <recommendedName>
        <fullName evidence="9">Linoleate 8R-lipoxygenase</fullName>
    </recommendedName>
</protein>
<evidence type="ECO:0000256" key="1">
    <source>
        <dbReference type="ARBA" id="ARBA00011881"/>
    </source>
</evidence>
<reference evidence="7" key="1">
    <citation type="submission" date="2015-10" db="EMBL/GenBank/DDBJ databases">
        <authorList>
            <person name="Regsiter A."/>
            <person name="william w."/>
        </authorList>
    </citation>
    <scope>NUCLEOTIDE SEQUENCE</scope>
    <source>
        <strain evidence="7">Montdore</strain>
    </source>
</reference>
<dbReference type="CDD" id="cd09817">
    <property type="entry name" value="linoleate_diol_synthase_like"/>
    <property type="match status" value="1"/>
</dbReference>
<dbReference type="GO" id="GO:0006979">
    <property type="term" value="P:response to oxidative stress"/>
    <property type="evidence" value="ECO:0007669"/>
    <property type="project" value="InterPro"/>
</dbReference>
<evidence type="ECO:0008006" key="9">
    <source>
        <dbReference type="Google" id="ProtNLM"/>
    </source>
</evidence>
<evidence type="ECO:0000256" key="6">
    <source>
        <dbReference type="PIRSR" id="PIRSR619791-2"/>
    </source>
</evidence>
<feature type="binding site" description="axial binding residue" evidence="6">
    <location>
        <position position="373"/>
    </location>
    <ligand>
        <name>heme b</name>
        <dbReference type="ChEBI" id="CHEBI:60344"/>
    </ligand>
    <ligandPart>
        <name>Fe</name>
        <dbReference type="ChEBI" id="CHEBI:18248"/>
    </ligandPart>
</feature>
<dbReference type="InterPro" id="IPR010255">
    <property type="entry name" value="Haem_peroxidase_sf"/>
</dbReference>
<proteinExistence type="predicted"/>
<dbReference type="InterPro" id="IPR050783">
    <property type="entry name" value="Oxylipin_biosynth_metab"/>
</dbReference>
<dbReference type="CDD" id="cd20612">
    <property type="entry name" value="CYP_LDS-like_C"/>
    <property type="match status" value="1"/>
</dbReference>
<dbReference type="Pfam" id="PF00067">
    <property type="entry name" value="p450"/>
    <property type="match status" value="1"/>
</dbReference>
<evidence type="ECO:0000256" key="5">
    <source>
        <dbReference type="ARBA" id="ARBA00023004"/>
    </source>
</evidence>
<evidence type="ECO:0000256" key="2">
    <source>
        <dbReference type="ARBA" id="ARBA00022723"/>
    </source>
</evidence>
<dbReference type="GO" id="GO:0004601">
    <property type="term" value="F:peroxidase activity"/>
    <property type="evidence" value="ECO:0007669"/>
    <property type="project" value="InterPro"/>
</dbReference>
<dbReference type="PRINTS" id="PR00457">
    <property type="entry name" value="ANPEROXIDASE"/>
</dbReference>
<organism evidence="7 8">
    <name type="scientific">Tuber aestivum</name>
    <name type="common">summer truffle</name>
    <dbReference type="NCBI Taxonomy" id="59557"/>
    <lineage>
        <taxon>Eukaryota</taxon>
        <taxon>Fungi</taxon>
        <taxon>Dikarya</taxon>
        <taxon>Ascomycota</taxon>
        <taxon>Pezizomycotina</taxon>
        <taxon>Pezizomycetes</taxon>
        <taxon>Pezizales</taxon>
        <taxon>Tuberaceae</taxon>
        <taxon>Tuber</taxon>
    </lineage>
</organism>
<dbReference type="GO" id="GO:0006631">
    <property type="term" value="P:fatty acid metabolic process"/>
    <property type="evidence" value="ECO:0007669"/>
    <property type="project" value="UniProtKB-ARBA"/>
</dbReference>
<dbReference type="EMBL" id="LN890987">
    <property type="protein sequence ID" value="CUS12607.1"/>
    <property type="molecule type" value="Genomic_DNA"/>
</dbReference>
<dbReference type="GO" id="GO:0005506">
    <property type="term" value="F:iron ion binding"/>
    <property type="evidence" value="ECO:0007669"/>
    <property type="project" value="InterPro"/>
</dbReference>
<keyword evidence="2 6" id="KW-0479">Metal-binding</keyword>
<dbReference type="SUPFAM" id="SSF48264">
    <property type="entry name" value="Cytochrome P450"/>
    <property type="match status" value="1"/>
</dbReference>
<evidence type="ECO:0000313" key="8">
    <source>
        <dbReference type="Proteomes" id="UP001412239"/>
    </source>
</evidence>
<dbReference type="InterPro" id="IPR037120">
    <property type="entry name" value="Haem_peroxidase_sf_animal"/>
</dbReference>
<keyword evidence="4" id="KW-0560">Oxidoreductase</keyword>
<comment type="subunit">
    <text evidence="1">Homotetramer.</text>
</comment>
<dbReference type="Gene3D" id="1.10.630.10">
    <property type="entry name" value="Cytochrome P450"/>
    <property type="match status" value="1"/>
</dbReference>
<name>A0A292Q1R9_9PEZI</name>
<dbReference type="InterPro" id="IPR034812">
    <property type="entry name" value="Ppo-like_N"/>
</dbReference>
<evidence type="ECO:0000256" key="3">
    <source>
        <dbReference type="ARBA" id="ARBA00022964"/>
    </source>
</evidence>
<keyword evidence="8" id="KW-1185">Reference proteome</keyword>
<keyword evidence="5 6" id="KW-0408">Iron</keyword>
<dbReference type="InterPro" id="IPR001128">
    <property type="entry name" value="Cyt_P450"/>
</dbReference>
<evidence type="ECO:0000313" key="7">
    <source>
        <dbReference type="EMBL" id="CUS12607.1"/>
    </source>
</evidence>
<dbReference type="InterPro" id="IPR019791">
    <property type="entry name" value="Haem_peroxidase_animal"/>
</dbReference>
<dbReference type="InterPro" id="IPR036396">
    <property type="entry name" value="Cyt_P450_sf"/>
</dbReference>
<dbReference type="GO" id="GO:0016705">
    <property type="term" value="F:oxidoreductase activity, acting on paired donors, with incorporation or reduction of molecular oxygen"/>
    <property type="evidence" value="ECO:0007669"/>
    <property type="project" value="InterPro"/>
</dbReference>
<dbReference type="AlphaFoldDB" id="A0A292Q1R9"/>
<dbReference type="Gene3D" id="1.10.640.10">
    <property type="entry name" value="Haem peroxidase domain superfamily, animal type"/>
    <property type="match status" value="1"/>
</dbReference>
<gene>
    <name evidence="7" type="ORF">GSTUAT00003219001</name>
</gene>
<dbReference type="GO" id="GO:0051213">
    <property type="term" value="F:dioxygenase activity"/>
    <property type="evidence" value="ECO:0007669"/>
    <property type="project" value="UniProtKB-KW"/>
</dbReference>
<sequence>MSFLGLFGGGSSANPNAEYGDESAATQEITYTGIAEDIKASGGKIPEDLKLLLETGVQKASKGPVDDRKLVMERLIGLVASLPQNSANRKKLTSTIIDTLWDSLQHPPLSYVGDKYQYRQADGSYNNIMYPDLGKAGTEYARTVRQDKKLYGAKPDPGLLFDLLMARGDNFKQNPAGISSVLFYHASIIIHDVFRTDRENFAKSETSSYLDLAPLYGSNQEEQDQIRTMQDGLIKPDTFSEKRLLGLPPGICVLLVMYSRFHNYAAKTLKAINENGRFSLPRSHTTDTPEAQAKNLAKLDNDLFQTARLITNGLYVNISLHDYIRGIANLNHSDSTWTLDPRVEIDKTFDGEGTPRGVGNQVSCEFNLLYRFHSGVSKRDDAWTKDFFGKIFPGQDPTTIGVPQLLQGLKIFEKGIAEDPAKRTFGGLKRTGADGTGAFSDDDLVKILKESIEDPAGAFGANTVPEILKPVEVLGIIQARKWQVASLNEFRAFFDLKKHKTFEDINPDPYVANTLRKLYDHPDMVEMYPGMFLEDTKPRMDPGMGLCAPYTVTRAVFSDAVTLVRSDRHLTLDYTPANLTNWGITEVAQDYDTLGGAKMFHLILNAFPSYFKYNSVYAMQPFYTPTESRKIFDKFEKSHLYSFDPPAKTASPIPILTHAGLKRILNDQKNFKVPWGESMEALNNENDFMLAGDLSSHTAQRNLVGDAIYDVTGSRKQFKDYTEEITLKLLKREVYQLGKVPFSQVDIVRDIGNLACLHFAASLLYLPLKSDENPNGQYSELELYKTLTDLTWFVFSDSDPTKSWEHRREAKKSIDKLGEVMVGEIKKFKTPLGVWSKLTGAPGIRPPPPSLKDYGSNLVKRLLDSGKSVEDVAWMLLWSGCAFVANSACAFAQLIDFYLQDDNRKHWAEIQRLSTLNTPEADKLLTKYTLEGTRLSNSLGIFRNVEPVDSQAITIKQLGQDVVLKKGDKVFVSFVYASKDASVFPDPLEIKLDRPTELYITHGEGQHQCLGKDINIIQNTYMLKTLAKLRNFRRAPGDEGKLKFIPKAGGIKLYMNADWSKFTPYPTRLEKGVFKGIGNIEIGYLY</sequence>
<dbReference type="GO" id="GO:0004497">
    <property type="term" value="F:monooxygenase activity"/>
    <property type="evidence" value="ECO:0007669"/>
    <property type="project" value="InterPro"/>
</dbReference>
<dbReference type="PANTHER" id="PTHR11903">
    <property type="entry name" value="PROSTAGLANDIN G/H SYNTHASE"/>
    <property type="match status" value="1"/>
</dbReference>